<evidence type="ECO:0000313" key="2">
    <source>
        <dbReference type="Proteomes" id="UP001492380"/>
    </source>
</evidence>
<dbReference type="EMBL" id="JBBWRZ010000001">
    <property type="protein sequence ID" value="KAK8247567.1"/>
    <property type="molecule type" value="Genomic_DNA"/>
</dbReference>
<dbReference type="InterPro" id="IPR053204">
    <property type="entry name" value="Oxopyrrolidines_Biosynth-assoc"/>
</dbReference>
<comment type="caution">
    <text evidence="1">The sequence shown here is derived from an EMBL/GenBank/DDBJ whole genome shotgun (WGS) entry which is preliminary data.</text>
</comment>
<dbReference type="Pfam" id="PF12311">
    <property type="entry name" value="DUF3632"/>
    <property type="match status" value="1"/>
</dbReference>
<organism evidence="1 2">
    <name type="scientific">Phyllosticta capitalensis</name>
    <dbReference type="NCBI Taxonomy" id="121624"/>
    <lineage>
        <taxon>Eukaryota</taxon>
        <taxon>Fungi</taxon>
        <taxon>Dikarya</taxon>
        <taxon>Ascomycota</taxon>
        <taxon>Pezizomycotina</taxon>
        <taxon>Dothideomycetes</taxon>
        <taxon>Dothideomycetes incertae sedis</taxon>
        <taxon>Botryosphaeriales</taxon>
        <taxon>Phyllostictaceae</taxon>
        <taxon>Phyllosticta</taxon>
    </lineage>
</organism>
<dbReference type="PANTHER" id="PTHR38797:SF4">
    <property type="entry name" value="NUCLEAR PORE COMPLEX PROTEIN NUP85"/>
    <property type="match status" value="1"/>
</dbReference>
<protein>
    <submittedName>
        <fullName evidence="1">Uncharacterized protein</fullName>
    </submittedName>
</protein>
<proteinExistence type="predicted"/>
<dbReference type="PANTHER" id="PTHR38797">
    <property type="entry name" value="NUCLEAR PORE COMPLEX PROTEIN NUP85-RELATED"/>
    <property type="match status" value="1"/>
</dbReference>
<gene>
    <name evidence="1" type="ORF">HDK90DRAFT_474767</name>
</gene>
<name>A0ABR1Z5S6_9PEZI</name>
<dbReference type="Proteomes" id="UP001492380">
    <property type="component" value="Unassembled WGS sequence"/>
</dbReference>
<dbReference type="InterPro" id="IPR022085">
    <property type="entry name" value="OpdG"/>
</dbReference>
<keyword evidence="2" id="KW-1185">Reference proteome</keyword>
<evidence type="ECO:0000313" key="1">
    <source>
        <dbReference type="EMBL" id="KAK8247567.1"/>
    </source>
</evidence>
<reference evidence="1 2" key="1">
    <citation type="submission" date="2024-04" db="EMBL/GenBank/DDBJ databases">
        <title>Phyllosticta paracitricarpa is synonymous to the EU quarantine fungus P. citricarpa based on phylogenomic analyses.</title>
        <authorList>
            <consortium name="Lawrence Berkeley National Laboratory"/>
            <person name="Van Ingen-Buijs V.A."/>
            <person name="Van Westerhoven A.C."/>
            <person name="Haridas S."/>
            <person name="Skiadas P."/>
            <person name="Martin F."/>
            <person name="Groenewald J.Z."/>
            <person name="Crous P.W."/>
            <person name="Seidl M.F."/>
        </authorList>
    </citation>
    <scope>NUCLEOTIDE SEQUENCE [LARGE SCALE GENOMIC DNA]</scope>
    <source>
        <strain evidence="1 2">CBS 123374</strain>
    </source>
</reference>
<sequence length="286" mass="32562">MTVFAVVFVSTRRLPGCLFARRAFVPLVDIHLHRRQFSRQPYPVQFINMDDIYNRFTSSGSLSETTAMELALPVQIAAKDNDSEAVEAALHKLWKQVLTAAEQTPPEQQAYLVELVAELKNLDGGSFDVWNEPQSWQQLPLLGPAMRDRWSAIDKIKPAWPNINAFAARLTAADVYDLSLHCIWTLRETLEEPNDEALVFSTGPGPVKAVIAWIEYALEKLTSWSQEGKAFDGKLAKPGRSLAHNEWRGFCEDRRYEWARRLDLLAAKRKDLTPLLSTTLEKVRRQ</sequence>
<accession>A0ABR1Z5S6</accession>